<dbReference type="InterPro" id="IPR002942">
    <property type="entry name" value="S4_RNA-bd"/>
</dbReference>
<dbReference type="SUPFAM" id="SSF55174">
    <property type="entry name" value="Alpha-L RNA-binding motif"/>
    <property type="match status" value="1"/>
</dbReference>
<dbReference type="EMBL" id="CP060636">
    <property type="protein sequence ID" value="QNM11649.1"/>
    <property type="molecule type" value="Genomic_DNA"/>
</dbReference>
<evidence type="ECO:0000256" key="7">
    <source>
        <dbReference type="RuleBase" id="RU362028"/>
    </source>
</evidence>
<dbReference type="InterPro" id="IPR006224">
    <property type="entry name" value="PsdUridine_synth_RluA-like_CS"/>
</dbReference>
<dbReference type="Proteomes" id="UP000515856">
    <property type="component" value="Chromosome"/>
</dbReference>
<dbReference type="InterPro" id="IPR036986">
    <property type="entry name" value="S4_RNA-bd_sf"/>
</dbReference>
<dbReference type="GO" id="GO:0000455">
    <property type="term" value="P:enzyme-directed rRNA pseudouridine synthesis"/>
    <property type="evidence" value="ECO:0007669"/>
    <property type="project" value="TreeGrafter"/>
</dbReference>
<dbReference type="RefSeq" id="WP_117452316.1">
    <property type="nucleotide sequence ID" value="NZ_CP060636.1"/>
</dbReference>
<keyword evidence="10" id="KW-1185">Reference proteome</keyword>
<dbReference type="GO" id="GO:0003723">
    <property type="term" value="F:RNA binding"/>
    <property type="evidence" value="ECO:0007669"/>
    <property type="project" value="UniProtKB-KW"/>
</dbReference>
<dbReference type="EC" id="5.4.99.-" evidence="7"/>
<dbReference type="CDD" id="cd00165">
    <property type="entry name" value="S4"/>
    <property type="match status" value="1"/>
</dbReference>
<organism evidence="9 10">
    <name type="scientific">[Eubacterium] hominis</name>
    <dbReference type="NCBI Taxonomy" id="2764325"/>
    <lineage>
        <taxon>Bacteria</taxon>
        <taxon>Bacillati</taxon>
        <taxon>Bacillota</taxon>
        <taxon>Erysipelotrichia</taxon>
        <taxon>Erysipelotrichales</taxon>
        <taxon>Erysipelotrichaceae</taxon>
        <taxon>Amedibacillus</taxon>
    </lineage>
</organism>
<dbReference type="InterPro" id="IPR050188">
    <property type="entry name" value="RluA_PseudoU_synthase"/>
</dbReference>
<dbReference type="SUPFAM" id="SSF55120">
    <property type="entry name" value="Pseudouridine synthase"/>
    <property type="match status" value="1"/>
</dbReference>
<protein>
    <recommendedName>
        <fullName evidence="7">Pseudouridine synthase</fullName>
        <ecNumber evidence="7">5.4.99.-</ecNumber>
    </recommendedName>
</protein>
<dbReference type="PANTHER" id="PTHR21600">
    <property type="entry name" value="MITOCHONDRIAL RNA PSEUDOURIDINE SYNTHASE"/>
    <property type="match status" value="1"/>
</dbReference>
<keyword evidence="4 7" id="KW-0413">Isomerase</keyword>
<dbReference type="Gene3D" id="3.30.2350.10">
    <property type="entry name" value="Pseudouridine synthase"/>
    <property type="match status" value="1"/>
</dbReference>
<evidence type="ECO:0000256" key="2">
    <source>
        <dbReference type="ARBA" id="ARBA00010876"/>
    </source>
</evidence>
<dbReference type="SMART" id="SM00363">
    <property type="entry name" value="S4"/>
    <property type="match status" value="1"/>
</dbReference>
<evidence type="ECO:0000259" key="8">
    <source>
        <dbReference type="SMART" id="SM00363"/>
    </source>
</evidence>
<dbReference type="PROSITE" id="PS01129">
    <property type="entry name" value="PSI_RLU"/>
    <property type="match status" value="1"/>
</dbReference>
<proteinExistence type="inferred from homology"/>
<keyword evidence="3 6" id="KW-0694">RNA-binding</keyword>
<feature type="domain" description="RNA-binding S4" evidence="8">
    <location>
        <begin position="15"/>
        <end position="79"/>
    </location>
</feature>
<evidence type="ECO:0000313" key="9">
    <source>
        <dbReference type="EMBL" id="QNM11649.1"/>
    </source>
</evidence>
<dbReference type="InterPro" id="IPR006145">
    <property type="entry name" value="PsdUridine_synth_RsuA/RluA"/>
</dbReference>
<evidence type="ECO:0000313" key="10">
    <source>
        <dbReference type="Proteomes" id="UP000515856"/>
    </source>
</evidence>
<dbReference type="Pfam" id="PF00849">
    <property type="entry name" value="PseudoU_synth_2"/>
    <property type="match status" value="1"/>
</dbReference>
<sequence length="305" mass="34531">MKEITYIVSEEEAKTRLDKYLAAQDEALSRSRIQSLVDEGQVCVNGNIQKANYKVKANDTIVLKMEDDRELEVEPENIPLDIRYEDEDVIVINKPKGMVVHPANGNQNGTLVNALLYHCKDLSGINGVLRPGIVHRIDKDTTGLLIVAKNDMAHASLSKQLQTKSVNRLYYALVHGVIPHDFGTIDAPIGRDVNDRQKMAVTASNSKDARTHFKVIERFKEYTLVECRLETGRTHQIRVHMQYIGHPVVGDEKYSYRKTMKTGGQLLHAHQLTFVHPRTNETITVEAPLPTQFEEILEELRAKEA</sequence>
<gene>
    <name evidence="9" type="ORF">H9Q80_15570</name>
</gene>
<dbReference type="GO" id="GO:0120159">
    <property type="term" value="F:rRNA pseudouridine synthase activity"/>
    <property type="evidence" value="ECO:0007669"/>
    <property type="project" value="UniProtKB-ARBA"/>
</dbReference>
<dbReference type="NCBIfam" id="TIGR00005">
    <property type="entry name" value="rluA_subfam"/>
    <property type="match status" value="1"/>
</dbReference>
<evidence type="ECO:0000256" key="3">
    <source>
        <dbReference type="ARBA" id="ARBA00022884"/>
    </source>
</evidence>
<dbReference type="InterPro" id="IPR020103">
    <property type="entry name" value="PsdUridine_synth_cat_dom_sf"/>
</dbReference>
<dbReference type="FunFam" id="3.30.2350.10:FF:000006">
    <property type="entry name" value="Pseudouridine synthase"/>
    <property type="match status" value="1"/>
</dbReference>
<accession>A0A7G9GLG7</accession>
<dbReference type="Pfam" id="PF01479">
    <property type="entry name" value="S4"/>
    <property type="match status" value="1"/>
</dbReference>
<feature type="active site" evidence="5">
    <location>
        <position position="138"/>
    </location>
</feature>
<dbReference type="CDD" id="cd02869">
    <property type="entry name" value="PseudoU_synth_RluA_like"/>
    <property type="match status" value="1"/>
</dbReference>
<dbReference type="AlphaFoldDB" id="A0A7G9GLG7"/>
<dbReference type="PANTHER" id="PTHR21600:SF44">
    <property type="entry name" value="RIBOSOMAL LARGE SUBUNIT PSEUDOURIDINE SYNTHASE D"/>
    <property type="match status" value="1"/>
</dbReference>
<evidence type="ECO:0000256" key="4">
    <source>
        <dbReference type="ARBA" id="ARBA00023235"/>
    </source>
</evidence>
<evidence type="ECO:0000256" key="5">
    <source>
        <dbReference type="PIRSR" id="PIRSR606225-1"/>
    </source>
</evidence>
<reference evidence="9 10" key="1">
    <citation type="submission" date="2020-08" db="EMBL/GenBank/DDBJ databases">
        <authorList>
            <person name="Liu C."/>
            <person name="Sun Q."/>
        </authorList>
    </citation>
    <scope>NUCLEOTIDE SEQUENCE [LARGE SCALE GENOMIC DNA]</scope>
    <source>
        <strain evidence="9 10">NSJ-61</strain>
    </source>
</reference>
<dbReference type="InterPro" id="IPR006225">
    <property type="entry name" value="PsdUridine_synth_RluC/D"/>
</dbReference>
<comment type="catalytic activity">
    <reaction evidence="1 7">
        <text>a uridine in RNA = a pseudouridine in RNA</text>
        <dbReference type="Rhea" id="RHEA:48348"/>
        <dbReference type="Rhea" id="RHEA-COMP:12068"/>
        <dbReference type="Rhea" id="RHEA-COMP:12069"/>
        <dbReference type="ChEBI" id="CHEBI:65314"/>
        <dbReference type="ChEBI" id="CHEBI:65315"/>
    </reaction>
</comment>
<comment type="function">
    <text evidence="7">Responsible for synthesis of pseudouridine from uracil.</text>
</comment>
<evidence type="ECO:0000256" key="1">
    <source>
        <dbReference type="ARBA" id="ARBA00000073"/>
    </source>
</evidence>
<dbReference type="KEGG" id="ehn:H9Q80_15570"/>
<comment type="similarity">
    <text evidence="2 7">Belongs to the pseudouridine synthase RluA family.</text>
</comment>
<dbReference type="Gene3D" id="3.10.290.10">
    <property type="entry name" value="RNA-binding S4 domain"/>
    <property type="match status" value="1"/>
</dbReference>
<evidence type="ECO:0000256" key="6">
    <source>
        <dbReference type="PROSITE-ProRule" id="PRU00182"/>
    </source>
</evidence>
<name>A0A7G9GLG7_9FIRM</name>
<dbReference type="PROSITE" id="PS50889">
    <property type="entry name" value="S4"/>
    <property type="match status" value="1"/>
</dbReference>